<gene>
    <name evidence="1" type="ORF">EGI31_11890</name>
</gene>
<protein>
    <submittedName>
        <fullName evidence="1">Uncharacterized protein</fullName>
    </submittedName>
</protein>
<dbReference type="InterPro" id="IPR054233">
    <property type="entry name" value="DUF6958"/>
</dbReference>
<accession>A0AAE3KUY6</accession>
<dbReference type="RefSeq" id="WP_255037431.1">
    <property type="nucleotide sequence ID" value="NZ_RJUF01000034.1"/>
</dbReference>
<sequence length="96" mass="11085">MKEEQIQTLHPQPDKTNKKISLAKYHQIKDALSGILSKKELSHTDLMEALYVEVKDTFVGGIQWYGETVKLDLEARKVIERTKSKPEKYKLVKVNS</sequence>
<dbReference type="EMBL" id="RJUF01000034">
    <property type="protein sequence ID" value="MCP9763656.1"/>
    <property type="molecule type" value="Genomic_DNA"/>
</dbReference>
<proteinExistence type="predicted"/>
<keyword evidence="2" id="KW-1185">Reference proteome</keyword>
<comment type="caution">
    <text evidence="1">The sequence shown here is derived from an EMBL/GenBank/DDBJ whole genome shotgun (WGS) entry which is preliminary data.</text>
</comment>
<evidence type="ECO:0000313" key="1">
    <source>
        <dbReference type="EMBL" id="MCP9763656.1"/>
    </source>
</evidence>
<dbReference type="Proteomes" id="UP001204144">
    <property type="component" value="Unassembled WGS sequence"/>
</dbReference>
<name>A0AAE3KUY6_9BACT</name>
<dbReference type="Pfam" id="PF22278">
    <property type="entry name" value="DUF6958"/>
    <property type="match status" value="1"/>
</dbReference>
<reference evidence="1 2" key="1">
    <citation type="submission" date="2018-11" db="EMBL/GenBank/DDBJ databases">
        <title>Novel bacteria species description.</title>
        <authorList>
            <person name="Han J.-H."/>
        </authorList>
    </citation>
    <scope>NUCLEOTIDE SEQUENCE [LARGE SCALE GENOMIC DNA]</scope>
    <source>
        <strain evidence="1 2">KCTC23259</strain>
    </source>
</reference>
<organism evidence="1 2">
    <name type="scientific">Lacihabitans soyangensis</name>
    <dbReference type="NCBI Taxonomy" id="869394"/>
    <lineage>
        <taxon>Bacteria</taxon>
        <taxon>Pseudomonadati</taxon>
        <taxon>Bacteroidota</taxon>
        <taxon>Cytophagia</taxon>
        <taxon>Cytophagales</taxon>
        <taxon>Leadbetterellaceae</taxon>
        <taxon>Lacihabitans</taxon>
    </lineage>
</organism>
<evidence type="ECO:0000313" key="2">
    <source>
        <dbReference type="Proteomes" id="UP001204144"/>
    </source>
</evidence>
<dbReference type="AlphaFoldDB" id="A0AAE3KUY6"/>